<protein>
    <submittedName>
        <fullName evidence="3">YciI family protein</fullName>
    </submittedName>
</protein>
<evidence type="ECO:0000313" key="4">
    <source>
        <dbReference type="Proteomes" id="UP001165652"/>
    </source>
</evidence>
<dbReference type="SUPFAM" id="SSF54909">
    <property type="entry name" value="Dimeric alpha+beta barrel"/>
    <property type="match status" value="1"/>
</dbReference>
<dbReference type="PANTHER" id="PTHR33606:SF3">
    <property type="entry name" value="PROTEIN YCII"/>
    <property type="match status" value="1"/>
</dbReference>
<reference evidence="3" key="1">
    <citation type="journal article" date="2023" name="Microbiol Resour">
        <title>Genome Sequences of Rhodoplanes serenus and Two Thermotolerant Strains, Rhodoplanes tepidamans and 'Rhodoplanes cryptolactis,' Further Refine the Genus.</title>
        <authorList>
            <person name="Rayyan A.A."/>
            <person name="Kyndt J.A."/>
        </authorList>
    </citation>
    <scope>NUCLEOTIDE SEQUENCE</scope>
    <source>
        <strain evidence="3">DSM 9987</strain>
    </source>
</reference>
<comment type="similarity">
    <text evidence="1">Belongs to the YciI family.</text>
</comment>
<dbReference type="PANTHER" id="PTHR33606">
    <property type="entry name" value="PROTEIN YCII"/>
    <property type="match status" value="1"/>
</dbReference>
<dbReference type="Proteomes" id="UP001165652">
    <property type="component" value="Unassembled WGS sequence"/>
</dbReference>
<dbReference type="RefSeq" id="WP_272778979.1">
    <property type="nucleotide sequence ID" value="NZ_JAQQLI010000038.1"/>
</dbReference>
<accession>A0ABT5JET4</accession>
<keyword evidence="4" id="KW-1185">Reference proteome</keyword>
<organism evidence="3 4">
    <name type="scientific">Rhodoplanes tepidamans</name>
    <name type="common">Rhodoplanes cryptolactis</name>
    <dbReference type="NCBI Taxonomy" id="200616"/>
    <lineage>
        <taxon>Bacteria</taxon>
        <taxon>Pseudomonadati</taxon>
        <taxon>Pseudomonadota</taxon>
        <taxon>Alphaproteobacteria</taxon>
        <taxon>Hyphomicrobiales</taxon>
        <taxon>Nitrobacteraceae</taxon>
        <taxon>Rhodoplanes</taxon>
    </lineage>
</organism>
<gene>
    <name evidence="3" type="ORF">PQJ73_20830</name>
</gene>
<dbReference type="Pfam" id="PF03795">
    <property type="entry name" value="YCII"/>
    <property type="match status" value="1"/>
</dbReference>
<dbReference type="InterPro" id="IPR051807">
    <property type="entry name" value="Sec-metab_biosynth-assoc"/>
</dbReference>
<evidence type="ECO:0000313" key="3">
    <source>
        <dbReference type="EMBL" id="MDC7788141.1"/>
    </source>
</evidence>
<dbReference type="InterPro" id="IPR011008">
    <property type="entry name" value="Dimeric_a/b-barrel"/>
</dbReference>
<dbReference type="EMBL" id="JAQQLI010000038">
    <property type="protein sequence ID" value="MDC7788141.1"/>
    <property type="molecule type" value="Genomic_DNA"/>
</dbReference>
<comment type="caution">
    <text evidence="3">The sequence shown here is derived from an EMBL/GenBank/DDBJ whole genome shotgun (WGS) entry which is preliminary data.</text>
</comment>
<reference evidence="3" key="2">
    <citation type="submission" date="2023-02" db="EMBL/GenBank/DDBJ databases">
        <authorList>
            <person name="Rayyan A."/>
            <person name="Meyer T."/>
            <person name="Kyndt J.A."/>
        </authorList>
    </citation>
    <scope>NUCLEOTIDE SEQUENCE</scope>
    <source>
        <strain evidence="3">DSM 9987</strain>
    </source>
</reference>
<proteinExistence type="inferred from homology"/>
<dbReference type="InterPro" id="IPR005545">
    <property type="entry name" value="YCII"/>
</dbReference>
<name>A0ABT5JET4_RHOTP</name>
<dbReference type="Gene3D" id="3.30.70.1060">
    <property type="entry name" value="Dimeric alpha+beta barrel"/>
    <property type="match status" value="2"/>
</dbReference>
<feature type="domain" description="YCII-related" evidence="2">
    <location>
        <begin position="1"/>
        <end position="87"/>
    </location>
</feature>
<sequence>MLHFVYGRDRAGAGPTRRALLKDHWAFMTPYIDRMVARGPTMSEDGRLPTGSLHIVDLADEDAVRVFAEADPLARGGVFEEIVVRGFENLTGRTMWQFAGDPANPRFLFVGEADAVPDVQADGIVAAQRTLLARPEAARAVIVAGPLRDPESGRWRGTAVLLEAPDRAAAEWLLAADPAASLYDRTALHRWRFGGAENLQDLIGGA</sequence>
<evidence type="ECO:0000256" key="1">
    <source>
        <dbReference type="ARBA" id="ARBA00007689"/>
    </source>
</evidence>
<evidence type="ECO:0000259" key="2">
    <source>
        <dbReference type="Pfam" id="PF03795"/>
    </source>
</evidence>